<feature type="compositionally biased region" description="Low complexity" evidence="9">
    <location>
        <begin position="107"/>
        <end position="116"/>
    </location>
</feature>
<evidence type="ECO:0000256" key="3">
    <source>
        <dbReference type="ARBA" id="ARBA00022490"/>
    </source>
</evidence>
<organism evidence="12 13">
    <name type="scientific">Ovis aries</name>
    <name type="common">Sheep</name>
    <dbReference type="NCBI Taxonomy" id="9940"/>
    <lineage>
        <taxon>Eukaryota</taxon>
        <taxon>Metazoa</taxon>
        <taxon>Chordata</taxon>
        <taxon>Craniata</taxon>
        <taxon>Vertebrata</taxon>
        <taxon>Euteleostomi</taxon>
        <taxon>Mammalia</taxon>
        <taxon>Eutheria</taxon>
        <taxon>Laurasiatheria</taxon>
        <taxon>Artiodactyla</taxon>
        <taxon>Ruminantia</taxon>
        <taxon>Pecora</taxon>
        <taxon>Bovidae</taxon>
        <taxon>Caprinae</taxon>
        <taxon>Ovis</taxon>
    </lineage>
</organism>
<keyword evidence="5" id="KW-0810">Translation regulation</keyword>
<dbReference type="SMART" id="SM00360">
    <property type="entry name" value="RRM"/>
    <property type="match status" value="1"/>
</dbReference>
<dbReference type="FunFam" id="3.30.70.330:FF:000180">
    <property type="entry name" value="Deleted in azoospermia-like"/>
    <property type="match status" value="1"/>
</dbReference>
<dbReference type="Proteomes" id="UP000664991">
    <property type="component" value="Unassembled WGS sequence"/>
</dbReference>
<protein>
    <recommendedName>
        <fullName evidence="14">Deleted in azoospermia-like</fullName>
    </recommendedName>
</protein>
<feature type="region of interest" description="Disordered" evidence="9">
    <location>
        <begin position="1"/>
        <end position="118"/>
    </location>
</feature>
<dbReference type="Gene3D" id="3.30.70.330">
    <property type="match status" value="1"/>
</dbReference>
<dbReference type="GO" id="GO:0005737">
    <property type="term" value="C:cytoplasm"/>
    <property type="evidence" value="ECO:0007669"/>
    <property type="project" value="UniProtKB-SubCell"/>
</dbReference>
<dbReference type="AlphaFoldDB" id="A0A836AQJ2"/>
<dbReference type="Pfam" id="PF18872">
    <property type="entry name" value="Daz"/>
    <property type="match status" value="1"/>
</dbReference>
<dbReference type="InterPro" id="IPR043628">
    <property type="entry name" value="DAZ_dom"/>
</dbReference>
<evidence type="ECO:0000259" key="11">
    <source>
        <dbReference type="PROSITE" id="PS51890"/>
    </source>
</evidence>
<evidence type="ECO:0000256" key="2">
    <source>
        <dbReference type="ARBA" id="ARBA00022473"/>
    </source>
</evidence>
<evidence type="ECO:0000259" key="10">
    <source>
        <dbReference type="PROSITE" id="PS50102"/>
    </source>
</evidence>
<feature type="domain" description="DAZ" evidence="11">
    <location>
        <begin position="291"/>
        <end position="314"/>
    </location>
</feature>
<evidence type="ECO:0000313" key="13">
    <source>
        <dbReference type="Proteomes" id="UP000664991"/>
    </source>
</evidence>
<dbReference type="InterPro" id="IPR000504">
    <property type="entry name" value="RRM_dom"/>
</dbReference>
<accession>A0A836AQJ2</accession>
<evidence type="ECO:0000256" key="8">
    <source>
        <dbReference type="PROSITE-ProRule" id="PRU00176"/>
    </source>
</evidence>
<gene>
    <name evidence="12" type="ORF">JEQ12_001978</name>
</gene>
<keyword evidence="7 8" id="KW-0694">RNA-binding</keyword>
<dbReference type="PANTHER" id="PTHR11176">
    <property type="entry name" value="BOULE-RELATED"/>
    <property type="match status" value="1"/>
</dbReference>
<feature type="compositionally biased region" description="Basic and acidic residues" evidence="9">
    <location>
        <begin position="1"/>
        <end position="15"/>
    </location>
</feature>
<comment type="subcellular location">
    <subcellularLocation>
        <location evidence="1">Cytoplasm</location>
    </subcellularLocation>
</comment>
<dbReference type="GO" id="GO:0045948">
    <property type="term" value="P:positive regulation of translational initiation"/>
    <property type="evidence" value="ECO:0007669"/>
    <property type="project" value="TreeGrafter"/>
</dbReference>
<dbReference type="GO" id="GO:0030154">
    <property type="term" value="P:cell differentiation"/>
    <property type="evidence" value="ECO:0007669"/>
    <property type="project" value="UniProtKB-KW"/>
</dbReference>
<keyword evidence="4" id="KW-0221">Differentiation</keyword>
<evidence type="ECO:0000313" key="12">
    <source>
        <dbReference type="EMBL" id="KAG5216402.1"/>
    </source>
</evidence>
<dbReference type="PANTHER" id="PTHR11176:SF4">
    <property type="entry name" value="DELETED IN AZOOSPERMIA-LIKE"/>
    <property type="match status" value="1"/>
</dbReference>
<feature type="domain" description="RRM" evidence="10">
    <location>
        <begin position="164"/>
        <end position="239"/>
    </location>
</feature>
<evidence type="ECO:0000256" key="1">
    <source>
        <dbReference type="ARBA" id="ARBA00004496"/>
    </source>
</evidence>
<evidence type="ECO:0000256" key="9">
    <source>
        <dbReference type="SAM" id="MobiDB-lite"/>
    </source>
</evidence>
<keyword evidence="2" id="KW-0217">Developmental protein</keyword>
<proteinExistence type="predicted"/>
<dbReference type="Pfam" id="PF00076">
    <property type="entry name" value="RRM_1"/>
    <property type="match status" value="1"/>
</dbReference>
<dbReference type="GO" id="GO:0007283">
    <property type="term" value="P:spermatogenesis"/>
    <property type="evidence" value="ECO:0007669"/>
    <property type="project" value="UniProtKB-KW"/>
</dbReference>
<comment type="caution">
    <text evidence="12">The sequence shown here is derived from an EMBL/GenBank/DDBJ whole genome shotgun (WGS) entry which is preliminary data.</text>
</comment>
<dbReference type="InterPro" id="IPR012677">
    <property type="entry name" value="Nucleotide-bd_a/b_plait_sf"/>
</dbReference>
<sequence length="388" mass="42035">MISVREDVEGRRGCEKALGVPGTAAGVRGGVQARPAGRHAAAGQEPATAREGARIQRARPAAARKPPPRRQPSSAEGGLDAAPGETVRPGSGHEQTQQQLRARCPKPASASSSSPSEGTLAVAIMSAANPETPNSAVSREASTQSSSAATSQGYVLPEGKIMPNTVFVGGIDVRMDETEIRSFFARYGSVKEVKIITDRTGVSKGYGFVSFYNDVDVQKIVESQINFHGKKLKLGPAIRKQNLCAYHVQPRPLVFNPPPPPQFQSVWSNPNTETYMQPPTMMNPITQYVQAYPPYPSSPVQVITGYQLPVYNYQKSVDRSIQTVVSCLFNPENRLRNSVVTQDDYFKDTLQRIREILKFCCIAICKTPSANFSPASVSLCGSHGHMCL</sequence>
<reference evidence="12 13" key="1">
    <citation type="submission" date="2020-12" db="EMBL/GenBank/DDBJ databases">
        <title>De novo assembly of Tibetan sheep genome.</title>
        <authorList>
            <person name="Li X."/>
        </authorList>
    </citation>
    <scope>NUCLEOTIDE SEQUENCE [LARGE SCALE GENOMIC DNA]</scope>
    <source>
        <tissue evidence="12">Heart</tissue>
    </source>
</reference>
<evidence type="ECO:0008006" key="14">
    <source>
        <dbReference type="Google" id="ProtNLM"/>
    </source>
</evidence>
<dbReference type="InterPro" id="IPR035979">
    <property type="entry name" value="RBD_domain_sf"/>
</dbReference>
<dbReference type="GO" id="GO:0003730">
    <property type="term" value="F:mRNA 3'-UTR binding"/>
    <property type="evidence" value="ECO:0007669"/>
    <property type="project" value="InterPro"/>
</dbReference>
<keyword evidence="3" id="KW-0963">Cytoplasm</keyword>
<evidence type="ECO:0000256" key="4">
    <source>
        <dbReference type="ARBA" id="ARBA00022782"/>
    </source>
</evidence>
<feature type="compositionally biased region" description="Low complexity" evidence="9">
    <location>
        <begin position="135"/>
        <end position="151"/>
    </location>
</feature>
<dbReference type="PROSITE" id="PS50102">
    <property type="entry name" value="RRM"/>
    <property type="match status" value="1"/>
</dbReference>
<keyword evidence="6" id="KW-0744">Spermatogenesis</keyword>
<dbReference type="InterPro" id="IPR037551">
    <property type="entry name" value="DAZ_RRM_vert"/>
</dbReference>
<feature type="region of interest" description="Disordered" evidence="9">
    <location>
        <begin position="130"/>
        <end position="151"/>
    </location>
</feature>
<dbReference type="SUPFAM" id="SSF54928">
    <property type="entry name" value="RNA-binding domain, RBD"/>
    <property type="match status" value="1"/>
</dbReference>
<name>A0A836AQJ2_SHEEP</name>
<dbReference type="PROSITE" id="PS51890">
    <property type="entry name" value="DAZ"/>
    <property type="match status" value="1"/>
</dbReference>
<dbReference type="CDD" id="cd12672">
    <property type="entry name" value="RRM_DAZL"/>
    <property type="match status" value="1"/>
</dbReference>
<dbReference type="GO" id="GO:0008494">
    <property type="term" value="F:translation activator activity"/>
    <property type="evidence" value="ECO:0007669"/>
    <property type="project" value="TreeGrafter"/>
</dbReference>
<evidence type="ECO:0000256" key="5">
    <source>
        <dbReference type="ARBA" id="ARBA00022845"/>
    </source>
</evidence>
<evidence type="ECO:0000256" key="7">
    <source>
        <dbReference type="ARBA" id="ARBA00022884"/>
    </source>
</evidence>
<dbReference type="GO" id="GO:0070935">
    <property type="term" value="P:3'-UTR-mediated mRNA stabilization"/>
    <property type="evidence" value="ECO:0007669"/>
    <property type="project" value="TreeGrafter"/>
</dbReference>
<dbReference type="EMBL" id="JAEMGP010000001">
    <property type="protein sequence ID" value="KAG5216402.1"/>
    <property type="molecule type" value="Genomic_DNA"/>
</dbReference>
<evidence type="ECO:0000256" key="6">
    <source>
        <dbReference type="ARBA" id="ARBA00022871"/>
    </source>
</evidence>